<organism evidence="3 4">
    <name type="scientific">Ramlibacter pinisoli</name>
    <dbReference type="NCBI Taxonomy" id="2682844"/>
    <lineage>
        <taxon>Bacteria</taxon>
        <taxon>Pseudomonadati</taxon>
        <taxon>Pseudomonadota</taxon>
        <taxon>Betaproteobacteria</taxon>
        <taxon>Burkholderiales</taxon>
        <taxon>Comamonadaceae</taxon>
        <taxon>Ramlibacter</taxon>
    </lineage>
</organism>
<proteinExistence type="inferred from homology"/>
<gene>
    <name evidence="3" type="ORF">GON04_03405</name>
</gene>
<dbReference type="Proteomes" id="UP000469385">
    <property type="component" value="Unassembled WGS sequence"/>
</dbReference>
<evidence type="ECO:0000313" key="3">
    <source>
        <dbReference type="EMBL" id="MVQ28479.1"/>
    </source>
</evidence>
<protein>
    <submittedName>
        <fullName evidence="3">Amidase</fullName>
    </submittedName>
</protein>
<dbReference type="InterPro" id="IPR023631">
    <property type="entry name" value="Amidase_dom"/>
</dbReference>
<keyword evidence="4" id="KW-1185">Reference proteome</keyword>
<dbReference type="InterPro" id="IPR036928">
    <property type="entry name" value="AS_sf"/>
</dbReference>
<dbReference type="EMBL" id="WSEL01000003">
    <property type="protein sequence ID" value="MVQ28479.1"/>
    <property type="molecule type" value="Genomic_DNA"/>
</dbReference>
<dbReference type="Gene3D" id="3.90.1300.10">
    <property type="entry name" value="Amidase signature (AS) domain"/>
    <property type="match status" value="1"/>
</dbReference>
<comment type="caution">
    <text evidence="3">The sequence shown here is derived from an EMBL/GenBank/DDBJ whole genome shotgun (WGS) entry which is preliminary data.</text>
</comment>
<evidence type="ECO:0000313" key="4">
    <source>
        <dbReference type="Proteomes" id="UP000469385"/>
    </source>
</evidence>
<name>A0A6N8INP8_9BURK</name>
<dbReference type="RefSeq" id="WP_157396580.1">
    <property type="nucleotide sequence ID" value="NZ_WSEL01000003.1"/>
</dbReference>
<dbReference type="GO" id="GO:0003824">
    <property type="term" value="F:catalytic activity"/>
    <property type="evidence" value="ECO:0007669"/>
    <property type="project" value="InterPro"/>
</dbReference>
<dbReference type="InterPro" id="IPR000120">
    <property type="entry name" value="Amidase"/>
</dbReference>
<dbReference type="PANTHER" id="PTHR11895">
    <property type="entry name" value="TRANSAMIDASE"/>
    <property type="match status" value="1"/>
</dbReference>
<dbReference type="PANTHER" id="PTHR11895:SF7">
    <property type="entry name" value="GLUTAMYL-TRNA(GLN) AMIDOTRANSFERASE SUBUNIT A, MITOCHONDRIAL"/>
    <property type="match status" value="1"/>
</dbReference>
<evidence type="ECO:0000259" key="2">
    <source>
        <dbReference type="Pfam" id="PF01425"/>
    </source>
</evidence>
<dbReference type="AlphaFoldDB" id="A0A6N8INP8"/>
<reference evidence="3 4" key="1">
    <citation type="submission" date="2019-12" db="EMBL/GenBank/DDBJ databases">
        <authorList>
            <person name="Huq M.A."/>
        </authorList>
    </citation>
    <scope>NUCLEOTIDE SEQUENCE [LARGE SCALE GENOMIC DNA]</scope>
    <source>
        <strain evidence="3 4">MAH-25</strain>
    </source>
</reference>
<accession>A0A6N8INP8</accession>
<dbReference type="SUPFAM" id="SSF75304">
    <property type="entry name" value="Amidase signature (AS) enzymes"/>
    <property type="match status" value="1"/>
</dbReference>
<evidence type="ECO:0000256" key="1">
    <source>
        <dbReference type="ARBA" id="ARBA00009199"/>
    </source>
</evidence>
<sequence length="474" mass="50282">MTDDGDLWRLAATELARRYRDGSLEPVAVARACLARLEQVNPLLNAVIARRDEAFLQEAAAAAARFRAGRPLSPLDGIPLSVKDSLYTRDQPTTWGTRGLRDWCTGEDELAVARARAAGALVLGKTNVPEFALEGYTDNPVFGVTGNPWNSALTPGGSSGGAVAAVAAGIGPLAIGQDGGGSIRRPASHAGLVGLKPSLSAVPREHVFPSLLLDFEVIGPLARTVADARLLFGQMRGPHPADRSSFSAAWAATTAPPPVPLRILYVERFGDAPLDPQIAASVQRGVQALASLGHRVETGALPLDLGFFTDAWPQIGQVGLARMFEQHPDWAAQASPKYLEMAALGQRVPAARLWHIVESVRRLRREVALLFERVDVIALPSAAALPWPKADAYPPVIDGRPVGPRGHAVYTGWVNAAGLPALAVPCEPSSEGLPIGMQLVGGYGRDDLLLDLGEAFEAAQPWAHRWPTLGPRAA</sequence>
<comment type="similarity">
    <text evidence="1">Belongs to the amidase family.</text>
</comment>
<feature type="domain" description="Amidase" evidence="2">
    <location>
        <begin position="29"/>
        <end position="450"/>
    </location>
</feature>
<dbReference type="Pfam" id="PF01425">
    <property type="entry name" value="Amidase"/>
    <property type="match status" value="1"/>
</dbReference>